<evidence type="ECO:0000256" key="1">
    <source>
        <dbReference type="ARBA" id="ARBA00005417"/>
    </source>
</evidence>
<evidence type="ECO:0000256" key="3">
    <source>
        <dbReference type="ARBA" id="ARBA00022741"/>
    </source>
</evidence>
<dbReference type="InterPro" id="IPR003439">
    <property type="entry name" value="ABC_transporter-like_ATP-bd"/>
</dbReference>
<protein>
    <submittedName>
        <fullName evidence="6">ABC-type multidrug transport system ATPase subunit</fullName>
    </submittedName>
</protein>
<dbReference type="SUPFAM" id="SSF52540">
    <property type="entry name" value="P-loop containing nucleoside triphosphate hydrolases"/>
    <property type="match status" value="1"/>
</dbReference>
<dbReference type="RefSeq" id="WP_184669586.1">
    <property type="nucleotide sequence ID" value="NZ_BAABAI010000038.1"/>
</dbReference>
<gene>
    <name evidence="6" type="ORF">F4559_003241</name>
</gene>
<dbReference type="Pfam" id="PF00005">
    <property type="entry name" value="ABC_tran"/>
    <property type="match status" value="1"/>
</dbReference>
<dbReference type="SMART" id="SM00382">
    <property type="entry name" value="AAA"/>
    <property type="match status" value="1"/>
</dbReference>
<keyword evidence="4" id="KW-0067">ATP-binding</keyword>
<evidence type="ECO:0000256" key="4">
    <source>
        <dbReference type="ARBA" id="ARBA00022840"/>
    </source>
</evidence>
<dbReference type="InterPro" id="IPR027417">
    <property type="entry name" value="P-loop_NTPase"/>
</dbReference>
<proteinExistence type="inferred from homology"/>
<dbReference type="GO" id="GO:0016887">
    <property type="term" value="F:ATP hydrolysis activity"/>
    <property type="evidence" value="ECO:0007669"/>
    <property type="project" value="InterPro"/>
</dbReference>
<sequence length="207" mass="22135">MGHELLRVAGLRKDHGGDPVVDSVDLTVYAGEAVAIVGPNGAGKSTLLRCVVGADRPDEGTVLLEGRPVDDTDPAHRAALAVLLDDVEHFPDLSVVEHLLLYAWAHGEADADRVVDRVLAEVGLDGVRDQLPGTLSAGQHHRLGLASCLVRPRRVLVLDEPEQRLDRAGRAWLADRLNREKAAGVGVLFSSHDATLIDTVADRAVEP</sequence>
<dbReference type="AlphaFoldDB" id="A0A7W7WWD7"/>
<evidence type="ECO:0000313" key="6">
    <source>
        <dbReference type="EMBL" id="MBB4965882.1"/>
    </source>
</evidence>
<keyword evidence="2" id="KW-0813">Transport</keyword>
<reference evidence="6 7" key="1">
    <citation type="submission" date="2020-08" db="EMBL/GenBank/DDBJ databases">
        <title>Sequencing the genomes of 1000 actinobacteria strains.</title>
        <authorList>
            <person name="Klenk H.-P."/>
        </authorList>
    </citation>
    <scope>NUCLEOTIDE SEQUENCE [LARGE SCALE GENOMIC DNA]</scope>
    <source>
        <strain evidence="6 7">DSM 45084</strain>
    </source>
</reference>
<keyword evidence="7" id="KW-1185">Reference proteome</keyword>
<evidence type="ECO:0000256" key="2">
    <source>
        <dbReference type="ARBA" id="ARBA00022448"/>
    </source>
</evidence>
<dbReference type="GO" id="GO:0005524">
    <property type="term" value="F:ATP binding"/>
    <property type="evidence" value="ECO:0007669"/>
    <property type="project" value="UniProtKB-KW"/>
</dbReference>
<dbReference type="PROSITE" id="PS50893">
    <property type="entry name" value="ABC_TRANSPORTER_2"/>
    <property type="match status" value="1"/>
</dbReference>
<dbReference type="PANTHER" id="PTHR43335:SF4">
    <property type="entry name" value="ABC TRANSPORTER, ATP-BINDING PROTEIN"/>
    <property type="match status" value="1"/>
</dbReference>
<organism evidence="6 7">
    <name type="scientific">Saccharothrix violaceirubra</name>
    <dbReference type="NCBI Taxonomy" id="413306"/>
    <lineage>
        <taxon>Bacteria</taxon>
        <taxon>Bacillati</taxon>
        <taxon>Actinomycetota</taxon>
        <taxon>Actinomycetes</taxon>
        <taxon>Pseudonocardiales</taxon>
        <taxon>Pseudonocardiaceae</taxon>
        <taxon>Saccharothrix</taxon>
    </lineage>
</organism>
<dbReference type="InterPro" id="IPR003593">
    <property type="entry name" value="AAA+_ATPase"/>
</dbReference>
<keyword evidence="3" id="KW-0547">Nucleotide-binding</keyword>
<evidence type="ECO:0000313" key="7">
    <source>
        <dbReference type="Proteomes" id="UP000542674"/>
    </source>
</evidence>
<dbReference type="Gene3D" id="3.40.50.300">
    <property type="entry name" value="P-loop containing nucleotide triphosphate hydrolases"/>
    <property type="match status" value="1"/>
</dbReference>
<dbReference type="PANTHER" id="PTHR43335">
    <property type="entry name" value="ABC TRANSPORTER, ATP-BINDING PROTEIN"/>
    <property type="match status" value="1"/>
</dbReference>
<dbReference type="Proteomes" id="UP000542674">
    <property type="component" value="Unassembled WGS sequence"/>
</dbReference>
<accession>A0A7W7WWD7</accession>
<comment type="similarity">
    <text evidence="1">Belongs to the ABC transporter superfamily.</text>
</comment>
<dbReference type="EMBL" id="JACHJS010000001">
    <property type="protein sequence ID" value="MBB4965882.1"/>
    <property type="molecule type" value="Genomic_DNA"/>
</dbReference>
<evidence type="ECO:0000259" key="5">
    <source>
        <dbReference type="PROSITE" id="PS50893"/>
    </source>
</evidence>
<comment type="caution">
    <text evidence="6">The sequence shown here is derived from an EMBL/GenBank/DDBJ whole genome shotgun (WGS) entry which is preliminary data.</text>
</comment>
<feature type="domain" description="ABC transporter" evidence="5">
    <location>
        <begin position="6"/>
        <end position="207"/>
    </location>
</feature>
<name>A0A7W7WWD7_9PSEU</name>